<sequence>MANPAFVVDDGEPVAYDGANRYEREELQF</sequence>
<evidence type="ECO:0000313" key="2">
    <source>
        <dbReference type="Proteomes" id="UP000494260"/>
    </source>
</evidence>
<gene>
    <name evidence="1" type="ORF">BLA18109_06515</name>
</gene>
<protein>
    <submittedName>
        <fullName evidence="1">Uncharacterized protein</fullName>
    </submittedName>
</protein>
<reference evidence="1 2" key="1">
    <citation type="submission" date="2019-09" db="EMBL/GenBank/DDBJ databases">
        <authorList>
            <person name="Depoorter E."/>
        </authorList>
    </citation>
    <scope>NUCLEOTIDE SEQUENCE [LARGE SCALE GENOMIC DNA]</scope>
    <source>
        <strain evidence="1">R-18109</strain>
    </source>
</reference>
<evidence type="ECO:0000313" key="1">
    <source>
        <dbReference type="EMBL" id="VWD29091.1"/>
    </source>
</evidence>
<organism evidence="1 2">
    <name type="scientific">Burkholderia lata (strain ATCC 17760 / DSM 23089 / LMG 22485 / NCIMB 9086 / R18194 / 383)</name>
    <dbReference type="NCBI Taxonomy" id="482957"/>
    <lineage>
        <taxon>Bacteria</taxon>
        <taxon>Pseudomonadati</taxon>
        <taxon>Pseudomonadota</taxon>
        <taxon>Betaproteobacteria</taxon>
        <taxon>Burkholderiales</taxon>
        <taxon>Burkholderiaceae</taxon>
        <taxon>Burkholderia</taxon>
        <taxon>Burkholderia cepacia complex</taxon>
    </lineage>
</organism>
<dbReference type="AlphaFoldDB" id="A0A6P2Z312"/>
<dbReference type="EMBL" id="CABVQH010000031">
    <property type="protein sequence ID" value="VWD29091.1"/>
    <property type="molecule type" value="Genomic_DNA"/>
</dbReference>
<name>A0A6P2Z312_BURL3</name>
<accession>A0A6P2Z312</accession>
<dbReference type="Proteomes" id="UP000494260">
    <property type="component" value="Unassembled WGS sequence"/>
</dbReference>
<proteinExistence type="predicted"/>